<accession>A0A6A6K054</accession>
<sequence length="282" mass="32004">TSHLHNPKFLSHSNLYASLPPLHYFLSDKYIQFFCSLLPITMTEKKPFWKGLTVSLFGGKKLKKPKPPTMEQPAPEPRAPETNQGQQTALVPSMADLFGGSPSAYPPVPQGLFQQQQEAAVGRRTLPVNTPIPGHGPSRQFPVQGLPAPHQREGRRRPRAPVLPPRRSPPSWKKRPVGPFRNPIPLFFPGMPSSLRPEDPEFDDWLAENSWLDDEGRLLSQLEREKLLERKRKEEAGEEIEEEGKKEEMEAGKEEGEEKEAEEKEHGGEEQEGDWEDVEDEE</sequence>
<evidence type="ECO:0000313" key="3">
    <source>
        <dbReference type="Proteomes" id="UP000800097"/>
    </source>
</evidence>
<reference evidence="2" key="1">
    <citation type="journal article" date="2020" name="Stud. Mycol.">
        <title>101 Dothideomycetes genomes: a test case for predicting lifestyles and emergence of pathogens.</title>
        <authorList>
            <person name="Haridas S."/>
            <person name="Albert R."/>
            <person name="Binder M."/>
            <person name="Bloem J."/>
            <person name="Labutti K."/>
            <person name="Salamov A."/>
            <person name="Andreopoulos B."/>
            <person name="Baker S."/>
            <person name="Barry K."/>
            <person name="Bills G."/>
            <person name="Bluhm B."/>
            <person name="Cannon C."/>
            <person name="Castanera R."/>
            <person name="Culley D."/>
            <person name="Daum C."/>
            <person name="Ezra D."/>
            <person name="Gonzalez J."/>
            <person name="Henrissat B."/>
            <person name="Kuo A."/>
            <person name="Liang C."/>
            <person name="Lipzen A."/>
            <person name="Lutzoni F."/>
            <person name="Magnuson J."/>
            <person name="Mondo S."/>
            <person name="Nolan M."/>
            <person name="Ohm R."/>
            <person name="Pangilinan J."/>
            <person name="Park H.-J."/>
            <person name="Ramirez L."/>
            <person name="Alfaro M."/>
            <person name="Sun H."/>
            <person name="Tritt A."/>
            <person name="Yoshinaga Y."/>
            <person name="Zwiers L.-H."/>
            <person name="Turgeon B."/>
            <person name="Goodwin S."/>
            <person name="Spatafora J."/>
            <person name="Crous P."/>
            <person name="Grigoriev I."/>
        </authorList>
    </citation>
    <scope>NUCLEOTIDE SEQUENCE</scope>
    <source>
        <strain evidence="2">CBS 379.55</strain>
    </source>
</reference>
<organism evidence="2 3">
    <name type="scientific">Westerdykella ornata</name>
    <dbReference type="NCBI Taxonomy" id="318751"/>
    <lineage>
        <taxon>Eukaryota</taxon>
        <taxon>Fungi</taxon>
        <taxon>Dikarya</taxon>
        <taxon>Ascomycota</taxon>
        <taxon>Pezizomycotina</taxon>
        <taxon>Dothideomycetes</taxon>
        <taxon>Pleosporomycetidae</taxon>
        <taxon>Pleosporales</taxon>
        <taxon>Sporormiaceae</taxon>
        <taxon>Westerdykella</taxon>
    </lineage>
</organism>
<keyword evidence="3" id="KW-1185">Reference proteome</keyword>
<feature type="region of interest" description="Disordered" evidence="1">
    <location>
        <begin position="228"/>
        <end position="282"/>
    </location>
</feature>
<feature type="region of interest" description="Disordered" evidence="1">
    <location>
        <begin position="126"/>
        <end position="180"/>
    </location>
</feature>
<feature type="compositionally biased region" description="Pro residues" evidence="1">
    <location>
        <begin position="67"/>
        <end position="77"/>
    </location>
</feature>
<feature type="region of interest" description="Disordered" evidence="1">
    <location>
        <begin position="60"/>
        <end position="87"/>
    </location>
</feature>
<gene>
    <name evidence="2" type="ORF">EI97DRAFT_471682</name>
</gene>
<dbReference type="Proteomes" id="UP000800097">
    <property type="component" value="Unassembled WGS sequence"/>
</dbReference>
<protein>
    <submittedName>
        <fullName evidence="2">Uncharacterized protein</fullName>
    </submittedName>
</protein>
<dbReference type="GeneID" id="54555009"/>
<feature type="compositionally biased region" description="Acidic residues" evidence="1">
    <location>
        <begin position="270"/>
        <end position="282"/>
    </location>
</feature>
<evidence type="ECO:0000313" key="2">
    <source>
        <dbReference type="EMBL" id="KAF2280719.1"/>
    </source>
</evidence>
<dbReference type="AlphaFoldDB" id="A0A6A6K054"/>
<name>A0A6A6K054_WESOR</name>
<dbReference type="RefSeq" id="XP_033658256.1">
    <property type="nucleotide sequence ID" value="XM_033801834.1"/>
</dbReference>
<feature type="compositionally biased region" description="Basic and acidic residues" evidence="1">
    <location>
        <begin position="243"/>
        <end position="269"/>
    </location>
</feature>
<feature type="non-terminal residue" evidence="2">
    <location>
        <position position="1"/>
    </location>
</feature>
<evidence type="ECO:0000256" key="1">
    <source>
        <dbReference type="SAM" id="MobiDB-lite"/>
    </source>
</evidence>
<dbReference type="EMBL" id="ML986484">
    <property type="protein sequence ID" value="KAF2280719.1"/>
    <property type="molecule type" value="Genomic_DNA"/>
</dbReference>
<proteinExistence type="predicted"/>